<evidence type="ECO:0000259" key="12">
    <source>
        <dbReference type="Pfam" id="PF12019"/>
    </source>
</evidence>
<keyword evidence="5" id="KW-0488">Methylation</keyword>
<dbReference type="RefSeq" id="WP_147144838.1">
    <property type="nucleotide sequence ID" value="NZ_BJXN01000001.1"/>
</dbReference>
<keyword evidence="11" id="KW-0998">Cell outer membrane</keyword>
<dbReference type="EMBL" id="BJXN01000001">
    <property type="protein sequence ID" value="GEM88709.1"/>
    <property type="molecule type" value="Genomic_DNA"/>
</dbReference>
<evidence type="ECO:0000256" key="8">
    <source>
        <dbReference type="ARBA" id="ARBA00022764"/>
    </source>
</evidence>
<keyword evidence="6" id="KW-0997">Cell inner membrane</keyword>
<keyword evidence="10" id="KW-0472">Membrane</keyword>
<keyword evidence="4" id="KW-1003">Cell membrane</keyword>
<dbReference type="InterPro" id="IPR012902">
    <property type="entry name" value="N_methyl_site"/>
</dbReference>
<protein>
    <recommendedName>
        <fullName evidence="12">General secretion pathway GspH domain-containing protein</fullName>
    </recommendedName>
</protein>
<dbReference type="Proteomes" id="UP000321827">
    <property type="component" value="Unassembled WGS sequence"/>
</dbReference>
<evidence type="ECO:0000256" key="6">
    <source>
        <dbReference type="ARBA" id="ARBA00022519"/>
    </source>
</evidence>
<evidence type="ECO:0000256" key="1">
    <source>
        <dbReference type="ARBA" id="ARBA00004203"/>
    </source>
</evidence>
<evidence type="ECO:0000256" key="3">
    <source>
        <dbReference type="ARBA" id="ARBA00004418"/>
    </source>
</evidence>
<dbReference type="GO" id="GO:0015627">
    <property type="term" value="C:type II protein secretion system complex"/>
    <property type="evidence" value="ECO:0007669"/>
    <property type="project" value="InterPro"/>
</dbReference>
<sequence>MKRRRGFSLLELLLVLALLGIIGAVTAANLQNYLKALRASESARSFSNFITQARNRALKRSEAMSVTLAGNRVQIYDAAGNLVREGRLPHRAAVAPPTTLNFSGRGLPDQQYVFTVTTGPKTRRVVVLPTGKVILP</sequence>
<evidence type="ECO:0000256" key="2">
    <source>
        <dbReference type="ARBA" id="ARBA00004377"/>
    </source>
</evidence>
<dbReference type="GO" id="GO:0042597">
    <property type="term" value="C:periplasmic space"/>
    <property type="evidence" value="ECO:0007669"/>
    <property type="project" value="UniProtKB-SubCell"/>
</dbReference>
<evidence type="ECO:0000256" key="5">
    <source>
        <dbReference type="ARBA" id="ARBA00022481"/>
    </source>
</evidence>
<dbReference type="GO" id="GO:0005886">
    <property type="term" value="C:plasma membrane"/>
    <property type="evidence" value="ECO:0007669"/>
    <property type="project" value="UniProtKB-SubCell"/>
</dbReference>
<dbReference type="Pfam" id="PF07963">
    <property type="entry name" value="N_methyl"/>
    <property type="match status" value="1"/>
</dbReference>
<dbReference type="SUPFAM" id="SSF54523">
    <property type="entry name" value="Pili subunits"/>
    <property type="match status" value="1"/>
</dbReference>
<reference evidence="13 14" key="1">
    <citation type="submission" date="2019-07" db="EMBL/GenBank/DDBJ databases">
        <title>Whole genome shotgun sequence of Oceanithermus desulfurans NBRC 100063.</title>
        <authorList>
            <person name="Hosoyama A."/>
            <person name="Uohara A."/>
            <person name="Ohji S."/>
            <person name="Ichikawa N."/>
        </authorList>
    </citation>
    <scope>NUCLEOTIDE SEQUENCE [LARGE SCALE GENOMIC DNA]</scope>
    <source>
        <strain evidence="13 14">NBRC 100063</strain>
    </source>
</reference>
<proteinExistence type="predicted"/>
<dbReference type="InterPro" id="IPR022346">
    <property type="entry name" value="T2SS_GspH"/>
</dbReference>
<dbReference type="NCBIfam" id="TIGR02532">
    <property type="entry name" value="IV_pilin_GFxxxE"/>
    <property type="match status" value="1"/>
</dbReference>
<feature type="domain" description="General secretion pathway GspH" evidence="12">
    <location>
        <begin position="43"/>
        <end position="131"/>
    </location>
</feature>
<dbReference type="GO" id="GO:0009279">
    <property type="term" value="C:cell outer membrane"/>
    <property type="evidence" value="ECO:0007669"/>
    <property type="project" value="UniProtKB-SubCell"/>
</dbReference>
<keyword evidence="8" id="KW-0574">Periplasm</keyword>
<evidence type="ECO:0000256" key="7">
    <source>
        <dbReference type="ARBA" id="ARBA00022692"/>
    </source>
</evidence>
<dbReference type="AlphaFoldDB" id="A0A511RGD6"/>
<organism evidence="13 14">
    <name type="scientific">Oceanithermus desulfurans NBRC 100063</name>
    <dbReference type="NCBI Taxonomy" id="1227550"/>
    <lineage>
        <taxon>Bacteria</taxon>
        <taxon>Thermotogati</taxon>
        <taxon>Deinococcota</taxon>
        <taxon>Deinococci</taxon>
        <taxon>Thermales</taxon>
        <taxon>Thermaceae</taxon>
        <taxon>Oceanithermus</taxon>
    </lineage>
</organism>
<evidence type="ECO:0000256" key="11">
    <source>
        <dbReference type="ARBA" id="ARBA00023237"/>
    </source>
</evidence>
<evidence type="ECO:0000313" key="13">
    <source>
        <dbReference type="EMBL" id="GEM88709.1"/>
    </source>
</evidence>
<dbReference type="InterPro" id="IPR045584">
    <property type="entry name" value="Pilin-like"/>
</dbReference>
<name>A0A511RGD6_9DEIN</name>
<evidence type="ECO:0000256" key="9">
    <source>
        <dbReference type="ARBA" id="ARBA00022989"/>
    </source>
</evidence>
<accession>A0A511RGD6</accession>
<keyword evidence="9" id="KW-1133">Transmembrane helix</keyword>
<evidence type="ECO:0000256" key="4">
    <source>
        <dbReference type="ARBA" id="ARBA00022475"/>
    </source>
</evidence>
<gene>
    <name evidence="13" type="ORF">ODE01S_01430</name>
</gene>
<keyword evidence="7" id="KW-0812">Transmembrane</keyword>
<comment type="subcellular location">
    <subcellularLocation>
        <location evidence="2">Cell inner membrane</location>
        <topology evidence="2">Single-pass membrane protein</topology>
    </subcellularLocation>
    <subcellularLocation>
        <location evidence="1">Cell outer membrane</location>
        <topology evidence="1">Single-pass membrane protein</topology>
    </subcellularLocation>
    <subcellularLocation>
        <location evidence="3">Periplasm</location>
    </subcellularLocation>
</comment>
<comment type="caution">
    <text evidence="13">The sequence shown here is derived from an EMBL/GenBank/DDBJ whole genome shotgun (WGS) entry which is preliminary data.</text>
</comment>
<dbReference type="Pfam" id="PF12019">
    <property type="entry name" value="GspH"/>
    <property type="match status" value="1"/>
</dbReference>
<dbReference type="PROSITE" id="PS00409">
    <property type="entry name" value="PROKAR_NTER_METHYL"/>
    <property type="match status" value="1"/>
</dbReference>
<dbReference type="GO" id="GO:0015628">
    <property type="term" value="P:protein secretion by the type II secretion system"/>
    <property type="evidence" value="ECO:0007669"/>
    <property type="project" value="InterPro"/>
</dbReference>
<dbReference type="Gene3D" id="3.30.700.10">
    <property type="entry name" value="Glycoprotein, Type 4 Pilin"/>
    <property type="match status" value="1"/>
</dbReference>
<dbReference type="OrthoDB" id="9830701at2"/>
<evidence type="ECO:0000313" key="14">
    <source>
        <dbReference type="Proteomes" id="UP000321827"/>
    </source>
</evidence>
<evidence type="ECO:0000256" key="10">
    <source>
        <dbReference type="ARBA" id="ARBA00023136"/>
    </source>
</evidence>